<evidence type="ECO:0000313" key="2">
    <source>
        <dbReference type="Proteomes" id="UP001248709"/>
    </source>
</evidence>
<evidence type="ECO:0000313" key="1">
    <source>
        <dbReference type="EMBL" id="MDT3428262.1"/>
    </source>
</evidence>
<protein>
    <submittedName>
        <fullName evidence="1">Uncharacterized protein</fullName>
    </submittedName>
</protein>
<accession>A0ABU3HBS1</accession>
<organism evidence="1 2">
    <name type="scientific">Paenibacillus forsythiae</name>
    <dbReference type="NCBI Taxonomy" id="365616"/>
    <lineage>
        <taxon>Bacteria</taxon>
        <taxon>Bacillati</taxon>
        <taxon>Bacillota</taxon>
        <taxon>Bacilli</taxon>
        <taxon>Bacillales</taxon>
        <taxon>Paenibacillaceae</taxon>
        <taxon>Paenibacillus</taxon>
    </lineage>
</organism>
<comment type="caution">
    <text evidence="1">The sequence shown here is derived from an EMBL/GenBank/DDBJ whole genome shotgun (WGS) entry which is preliminary data.</text>
</comment>
<dbReference type="EMBL" id="JAUSUY010000019">
    <property type="protein sequence ID" value="MDT3428262.1"/>
    <property type="molecule type" value="Genomic_DNA"/>
</dbReference>
<dbReference type="RefSeq" id="WP_025696966.1">
    <property type="nucleotide sequence ID" value="NZ_JAUSUY010000019.1"/>
</dbReference>
<keyword evidence="2" id="KW-1185">Reference proteome</keyword>
<gene>
    <name evidence="1" type="ORF">J2Z22_003854</name>
</gene>
<name>A0ABU3HBS1_9BACL</name>
<proteinExistence type="predicted"/>
<sequence>MSEMTTAILIYHQNLEELQTWVRKKKKNAYILQLTEDWIGLFIENDLRVGDKWAGTAAAELQKPVLFLGNYDEFGWKADFWKKGSRVVHIDLPFEQPRKAKVEVEDGQVWRAYASRPELVDQLHTLLHSPRRLDPGGVDLLKKAFGLESVTFLSYDYLYTYSGEALKEGDIIEVSGRKRPQLKQIILEIFKEPLEQKGYQLHPESGGRNMQHEYIFSKYIGSYRYQVRVENWDKNKLNLNYYPPYKLRSVEKWLNDNGYLPEFTFINELQLRTVLTEMLNSVMTKGLPWLEAQHIEELDLSEAFRELLDPIMEDRGFYRKNTWEDHESKYWHMVRWRGTGGFYSRKIRVLLL</sequence>
<dbReference type="Proteomes" id="UP001248709">
    <property type="component" value="Unassembled WGS sequence"/>
</dbReference>
<reference evidence="1 2" key="1">
    <citation type="submission" date="2023-07" db="EMBL/GenBank/DDBJ databases">
        <title>Genomic Encyclopedia of Type Strains, Phase IV (KMG-IV): sequencing the most valuable type-strain genomes for metagenomic binning, comparative biology and taxonomic classification.</title>
        <authorList>
            <person name="Goeker M."/>
        </authorList>
    </citation>
    <scope>NUCLEOTIDE SEQUENCE [LARGE SCALE GENOMIC DNA]</scope>
    <source>
        <strain evidence="1 2">T98</strain>
    </source>
</reference>